<dbReference type="AlphaFoldDB" id="A0A380H2Q1"/>
<evidence type="ECO:0000259" key="1">
    <source>
        <dbReference type="SMART" id="SM00226"/>
    </source>
</evidence>
<dbReference type="InterPro" id="IPR023485">
    <property type="entry name" value="Ptyr_pPase"/>
</dbReference>
<dbReference type="InterPro" id="IPR036196">
    <property type="entry name" value="Ptyr_pPase_sf"/>
</dbReference>
<accession>A0A380H2Q1</accession>
<dbReference type="Pfam" id="PF01451">
    <property type="entry name" value="LMWPc"/>
    <property type="match status" value="1"/>
</dbReference>
<dbReference type="InterPro" id="IPR050438">
    <property type="entry name" value="LMW_PTPase"/>
</dbReference>
<evidence type="ECO:0000313" key="2">
    <source>
        <dbReference type="EMBL" id="SUM69833.1"/>
    </source>
</evidence>
<gene>
    <name evidence="2" type="primary">ptpB</name>
    <name evidence="2" type="ORF">NCTC11807_00961</name>
</gene>
<dbReference type="Gene3D" id="3.40.50.2300">
    <property type="match status" value="1"/>
</dbReference>
<name>A0A380H2Q1_9STAP</name>
<evidence type="ECO:0000313" key="3">
    <source>
        <dbReference type="Proteomes" id="UP000255425"/>
    </source>
</evidence>
<dbReference type="PANTHER" id="PTHR11717">
    <property type="entry name" value="LOW MOLECULAR WEIGHT PROTEIN TYROSINE PHOSPHATASE"/>
    <property type="match status" value="1"/>
</dbReference>
<dbReference type="GeneID" id="63934657"/>
<dbReference type="Proteomes" id="UP000255425">
    <property type="component" value="Unassembled WGS sequence"/>
</dbReference>
<dbReference type="SMART" id="SM00226">
    <property type="entry name" value="LMWPc"/>
    <property type="match status" value="1"/>
</dbReference>
<protein>
    <submittedName>
        <fullName evidence="2">Phosphatase</fullName>
        <ecNumber evidence="2">3.1.3.48</ecNumber>
    </submittedName>
</protein>
<dbReference type="CDD" id="cd16344">
    <property type="entry name" value="LMWPAP"/>
    <property type="match status" value="1"/>
</dbReference>
<organism evidence="2 3">
    <name type="scientific">Staphylococcus saccharolyticus</name>
    <dbReference type="NCBI Taxonomy" id="33028"/>
    <lineage>
        <taxon>Bacteria</taxon>
        <taxon>Bacillati</taxon>
        <taxon>Bacillota</taxon>
        <taxon>Bacilli</taxon>
        <taxon>Bacillales</taxon>
        <taxon>Staphylococcaceae</taxon>
        <taxon>Staphylococcus</taxon>
    </lineage>
</organism>
<keyword evidence="2" id="KW-0378">Hydrolase</keyword>
<proteinExistence type="predicted"/>
<reference evidence="2 3" key="1">
    <citation type="submission" date="2018-06" db="EMBL/GenBank/DDBJ databases">
        <authorList>
            <consortium name="Pathogen Informatics"/>
            <person name="Doyle S."/>
        </authorList>
    </citation>
    <scope>NUCLEOTIDE SEQUENCE [LARGE SCALE GENOMIC DNA]</scope>
    <source>
        <strain evidence="2 3">NCTC11807</strain>
    </source>
</reference>
<keyword evidence="3" id="KW-1185">Reference proteome</keyword>
<dbReference type="EC" id="3.1.3.48" evidence="2"/>
<dbReference type="RefSeq" id="WP_115312925.1">
    <property type="nucleotide sequence ID" value="NZ_CP066042.1"/>
</dbReference>
<feature type="domain" description="Phosphotyrosine protein phosphatase I" evidence="1">
    <location>
        <begin position="1"/>
        <end position="137"/>
    </location>
</feature>
<dbReference type="EMBL" id="UHDZ01000001">
    <property type="protein sequence ID" value="SUM69833.1"/>
    <property type="molecule type" value="Genomic_DNA"/>
</dbReference>
<dbReference type="PANTHER" id="PTHR11717:SF31">
    <property type="entry name" value="LOW MOLECULAR WEIGHT PROTEIN-TYROSINE-PHOSPHATASE ETP-RELATED"/>
    <property type="match status" value="1"/>
</dbReference>
<sequence length="139" mass="15777">MKIIFVCTGNTCRSPLAESIGMQLLPSENITSRGLFTVNGQSISKESLKLIHQFNLPEPTCTQQFSIDDLEADLILTMTTSHKDLLMAQYGQHSNVYTLSEYVNDNEEVQDPFGASSEVYEQTYHQIYELIEKLKLKHT</sequence>
<dbReference type="GO" id="GO:0004725">
    <property type="term" value="F:protein tyrosine phosphatase activity"/>
    <property type="evidence" value="ECO:0007669"/>
    <property type="project" value="UniProtKB-EC"/>
</dbReference>
<dbReference type="SUPFAM" id="SSF52788">
    <property type="entry name" value="Phosphotyrosine protein phosphatases I"/>
    <property type="match status" value="1"/>
</dbReference>